<feature type="transmembrane region" description="Helical" evidence="6">
    <location>
        <begin position="104"/>
        <end position="131"/>
    </location>
</feature>
<keyword evidence="4 6" id="KW-1133">Transmembrane helix</keyword>
<protein>
    <submittedName>
        <fullName evidence="8">Putative ABC transport system permease protein</fullName>
    </submittedName>
</protein>
<feature type="transmembrane region" description="Helical" evidence="6">
    <location>
        <begin position="151"/>
        <end position="175"/>
    </location>
</feature>
<dbReference type="PANTHER" id="PTHR46795:SF3">
    <property type="entry name" value="ABC TRANSPORTER PERMEASE"/>
    <property type="match status" value="1"/>
</dbReference>
<keyword evidence="9" id="KW-1185">Reference proteome</keyword>
<keyword evidence="6" id="KW-0813">Transport</keyword>
<evidence type="ECO:0000256" key="3">
    <source>
        <dbReference type="ARBA" id="ARBA00022692"/>
    </source>
</evidence>
<evidence type="ECO:0000313" key="8">
    <source>
        <dbReference type="EMBL" id="MBB3155860.1"/>
    </source>
</evidence>
<dbReference type="AlphaFoldDB" id="A0A7W5GDF2"/>
<dbReference type="PANTHER" id="PTHR46795">
    <property type="entry name" value="ABC TRANSPORTER PERMEASE-RELATED-RELATED"/>
    <property type="match status" value="1"/>
</dbReference>
<feature type="transmembrane region" description="Helical" evidence="6">
    <location>
        <begin position="598"/>
        <end position="619"/>
    </location>
</feature>
<proteinExistence type="inferred from homology"/>
<name>A0A7W5GDF2_9BACL</name>
<accession>A0A7W5GDF2</accession>
<dbReference type="InterPro" id="IPR003838">
    <property type="entry name" value="ABC3_permease_C"/>
</dbReference>
<evidence type="ECO:0000259" key="7">
    <source>
        <dbReference type="Pfam" id="PF02687"/>
    </source>
</evidence>
<dbReference type="GO" id="GO:0055085">
    <property type="term" value="P:transmembrane transport"/>
    <property type="evidence" value="ECO:0007669"/>
    <property type="project" value="UniProtKB-UniRule"/>
</dbReference>
<dbReference type="InterPro" id="IPR027022">
    <property type="entry name" value="ABC_permease_BceB-typ"/>
</dbReference>
<feature type="transmembrane region" description="Helical" evidence="6">
    <location>
        <begin position="534"/>
        <end position="564"/>
    </location>
</feature>
<comment type="similarity">
    <text evidence="6">Belongs to the ABC-4 integral membrane protein family.</text>
</comment>
<dbReference type="Pfam" id="PF02687">
    <property type="entry name" value="FtsX"/>
    <property type="match status" value="1"/>
</dbReference>
<evidence type="ECO:0000256" key="2">
    <source>
        <dbReference type="ARBA" id="ARBA00022475"/>
    </source>
</evidence>
<organism evidence="8 9">
    <name type="scientific">Paenibacillus endophyticus</name>
    <dbReference type="NCBI Taxonomy" id="1294268"/>
    <lineage>
        <taxon>Bacteria</taxon>
        <taxon>Bacillati</taxon>
        <taxon>Bacillota</taxon>
        <taxon>Bacilli</taxon>
        <taxon>Bacillales</taxon>
        <taxon>Paenibacillaceae</taxon>
        <taxon>Paenibacillus</taxon>
    </lineage>
</organism>
<feature type="transmembrane region" description="Helical" evidence="6">
    <location>
        <begin position="289"/>
        <end position="310"/>
    </location>
</feature>
<dbReference type="EMBL" id="JACHXW010000029">
    <property type="protein sequence ID" value="MBB3155860.1"/>
    <property type="molecule type" value="Genomic_DNA"/>
</dbReference>
<dbReference type="RefSeq" id="WP_183570873.1">
    <property type="nucleotide sequence ID" value="NZ_CBCSLB010000029.1"/>
</dbReference>
<feature type="transmembrane region" description="Helical" evidence="6">
    <location>
        <begin position="203"/>
        <end position="229"/>
    </location>
</feature>
<evidence type="ECO:0000256" key="5">
    <source>
        <dbReference type="ARBA" id="ARBA00023136"/>
    </source>
</evidence>
<keyword evidence="5 6" id="KW-0472">Membrane</keyword>
<dbReference type="InterPro" id="IPR052536">
    <property type="entry name" value="ABC-4_Integral_Memb_Prot"/>
</dbReference>
<gene>
    <name evidence="8" type="ORF">FHS16_005976</name>
</gene>
<feature type="transmembrane region" description="Helical" evidence="6">
    <location>
        <begin position="17"/>
        <end position="37"/>
    </location>
</feature>
<evidence type="ECO:0000256" key="6">
    <source>
        <dbReference type="PIRNR" id="PIRNR018968"/>
    </source>
</evidence>
<dbReference type="GO" id="GO:0005886">
    <property type="term" value="C:plasma membrane"/>
    <property type="evidence" value="ECO:0007669"/>
    <property type="project" value="UniProtKB-SubCell"/>
</dbReference>
<feature type="transmembrane region" description="Helical" evidence="6">
    <location>
        <begin position="57"/>
        <end position="83"/>
    </location>
</feature>
<comment type="caution">
    <text evidence="8">The sequence shown here is derived from an EMBL/GenBank/DDBJ whole genome shotgun (WGS) entry which is preliminary data.</text>
</comment>
<feature type="transmembrane region" description="Helical" evidence="6">
    <location>
        <begin position="631"/>
        <end position="653"/>
    </location>
</feature>
<evidence type="ECO:0000256" key="4">
    <source>
        <dbReference type="ARBA" id="ARBA00022989"/>
    </source>
</evidence>
<dbReference type="Proteomes" id="UP000518605">
    <property type="component" value="Unassembled WGS sequence"/>
</dbReference>
<evidence type="ECO:0000313" key="9">
    <source>
        <dbReference type="Proteomes" id="UP000518605"/>
    </source>
</evidence>
<dbReference type="PIRSF" id="PIRSF018968">
    <property type="entry name" value="ABC_permease_BceB"/>
    <property type="match status" value="1"/>
</dbReference>
<feature type="transmembrane region" description="Helical" evidence="6">
    <location>
        <begin position="235"/>
        <end position="262"/>
    </location>
</feature>
<evidence type="ECO:0000256" key="1">
    <source>
        <dbReference type="ARBA" id="ARBA00004651"/>
    </source>
</evidence>
<keyword evidence="3 6" id="KW-0812">Transmembrane</keyword>
<sequence>MYFRIAWSSVRRSFKDYAIYFLTLSFAVCLFYSFNSLEAQQSVLQMNQSSADYLKKIAGVISIISVGVSFVLGGLIVYANGFLIKRRKKELGIFMTLGMGRNKISFILVLETFLIGCLALGIGLTLGIAVSQSFSTLIAGLFNAKMNVYEFVISYSAIAKTCLYFGLIFASVIVFNHVIVSKVKLIDLLNAAKKNEELKVKNAWASIIVFLISVILLGIAYKIAIITGLDPYNSIFILSLLLGIVGTMMLFLGLAGFFLLLLQRNRNFYFKNLNMFVLRQVHNKINTNFVSMTVISLMLFVTLLSLFVVINYKANVDKTAEGMAPFSGSMVTRWIEQGKEIPDIEEALNNADFRFEHKEKHEFFNVYTLGISIKEMMGQYLDENDKSDKLLLNGEIGVVRLSDYNRIRALVKEDAIDLDDQAAMIISNYGNFSSNFVKFMENLENVTVNGESLRISHTKPVKENIVNAPYWPYFFYIVVPDRVALELKVSFSALDIELHGGDIESFEERYTDLYKQFSDNDVEIDVYTKEKAVLVAYGISAFLTFLGLYIGLVFLMSSAVVLALQQLVEASDSVHRYRVLKKIGATDKMINQTIFKQTFIYFFVPFAVAVMHTIVGVRIMNDFFATHNRSVLGSSAGLLAVVIILIYGGYFYTTYSSYKSIVRNS</sequence>
<comment type="subcellular location">
    <subcellularLocation>
        <location evidence="1 6">Cell membrane</location>
        <topology evidence="1 6">Multi-pass membrane protein</topology>
    </subcellularLocation>
</comment>
<reference evidence="8 9" key="1">
    <citation type="submission" date="2020-08" db="EMBL/GenBank/DDBJ databases">
        <title>Genomic Encyclopedia of Type Strains, Phase III (KMG-III): the genomes of soil and plant-associated and newly described type strains.</title>
        <authorList>
            <person name="Whitman W."/>
        </authorList>
    </citation>
    <scope>NUCLEOTIDE SEQUENCE [LARGE SCALE GENOMIC DNA]</scope>
    <source>
        <strain evidence="8 9">CECT 8234</strain>
    </source>
</reference>
<feature type="domain" description="ABC3 transporter permease C-terminal" evidence="7">
    <location>
        <begin position="63"/>
        <end position="173"/>
    </location>
</feature>
<keyword evidence="2 6" id="KW-1003">Cell membrane</keyword>